<comment type="caution">
    <text evidence="1">The sequence shown here is derived from an EMBL/GenBank/DDBJ whole genome shotgun (WGS) entry which is preliminary data.</text>
</comment>
<proteinExistence type="predicted"/>
<dbReference type="AlphaFoldDB" id="A0A418YMH3"/>
<dbReference type="OrthoDB" id="9810604at2"/>
<sequence>MAADLPFPPRVRLVALGQAATVAALILAAGALAIAADAQTAPTGRSTIGRTWLIAEPDALSEIEAKVATLPRDMSKAFGPRAKWSALKSAALAPATADRVRTVVPFYTLDFDIQLPDGKTLYPKGFTFNPLTFVKLPQRLVVVHPRDLGWALRTARPSDFILLTALGGESGDPITLTEKTGRAIYILEERVKERLGLTVAPVVVAQAGQKLVLTEFGPRSRRLPLGAAGGAQ</sequence>
<evidence type="ECO:0000313" key="1">
    <source>
        <dbReference type="EMBL" id="RJG52365.1"/>
    </source>
</evidence>
<keyword evidence="2" id="KW-1185">Reference proteome</keyword>
<evidence type="ECO:0000313" key="2">
    <source>
        <dbReference type="Proteomes" id="UP000283469"/>
    </source>
</evidence>
<dbReference type="EMBL" id="QVRA01000028">
    <property type="protein sequence ID" value="RJG52365.1"/>
    <property type="molecule type" value="Genomic_DNA"/>
</dbReference>
<gene>
    <name evidence="1" type="ORF">D0Z70_20525</name>
</gene>
<accession>A0A418YMH3</accession>
<dbReference type="Proteomes" id="UP000283469">
    <property type="component" value="Unassembled WGS sequence"/>
</dbReference>
<reference evidence="1 2" key="1">
    <citation type="submission" date="2018-08" db="EMBL/GenBank/DDBJ databases">
        <title>Sphingobium sp. EO9.</title>
        <authorList>
            <person name="Park Y."/>
            <person name="Kim K.H."/>
            <person name="Jeon C.O."/>
        </authorList>
    </citation>
    <scope>NUCLEOTIDE SEQUENCE [LARGE SCALE GENOMIC DNA]</scope>
    <source>
        <strain evidence="1 2">EO9</strain>
    </source>
</reference>
<dbReference type="RefSeq" id="WP_119749717.1">
    <property type="nucleotide sequence ID" value="NZ_QVRA01000028.1"/>
</dbReference>
<organism evidence="1 2">
    <name type="scientific">Sphingobium terrigena</name>
    <dbReference type="NCBI Taxonomy" id="2304063"/>
    <lineage>
        <taxon>Bacteria</taxon>
        <taxon>Pseudomonadati</taxon>
        <taxon>Pseudomonadota</taxon>
        <taxon>Alphaproteobacteria</taxon>
        <taxon>Sphingomonadales</taxon>
        <taxon>Sphingomonadaceae</taxon>
        <taxon>Sphingobium</taxon>
    </lineage>
</organism>
<name>A0A418YMH3_9SPHN</name>
<protein>
    <submittedName>
        <fullName evidence="1">Conjugal transfer protein TraW</fullName>
    </submittedName>
</protein>